<gene>
    <name evidence="2" type="ORF">PHMEG_0002763</name>
</gene>
<keyword evidence="3" id="KW-1185">Reference proteome</keyword>
<accession>A0A225WZT0</accession>
<feature type="compositionally biased region" description="Low complexity" evidence="1">
    <location>
        <begin position="139"/>
        <end position="150"/>
    </location>
</feature>
<evidence type="ECO:0000313" key="2">
    <source>
        <dbReference type="EMBL" id="OWZ22537.1"/>
    </source>
</evidence>
<evidence type="ECO:0000256" key="1">
    <source>
        <dbReference type="SAM" id="MobiDB-lite"/>
    </source>
</evidence>
<organism evidence="2 3">
    <name type="scientific">Phytophthora megakarya</name>
    <dbReference type="NCBI Taxonomy" id="4795"/>
    <lineage>
        <taxon>Eukaryota</taxon>
        <taxon>Sar</taxon>
        <taxon>Stramenopiles</taxon>
        <taxon>Oomycota</taxon>
        <taxon>Peronosporomycetes</taxon>
        <taxon>Peronosporales</taxon>
        <taxon>Peronosporaceae</taxon>
        <taxon>Phytophthora</taxon>
    </lineage>
</organism>
<comment type="caution">
    <text evidence="2">The sequence shown here is derived from an EMBL/GenBank/DDBJ whole genome shotgun (WGS) entry which is preliminary data.</text>
</comment>
<dbReference type="OrthoDB" id="123301at2759"/>
<sequence length="174" mass="19580">MCRHWGQRVRTLKQDRIDSKSFLRQGHRGAESRHQARVTELTDPAAQLQAQLDSEAARHAAERRTEERVLDVNALVDFLMGNKPKINVMFKWMRLAALLHHFAEGTSIPEGWLTNINVVTLDYPRCECHEYAKPSPRPGNGDSFSGSSGSKHPSVLDLSPPARNQEGADVWVTD</sequence>
<protein>
    <submittedName>
        <fullName evidence="2">Uncharacterized protein</fullName>
    </submittedName>
</protein>
<proteinExistence type="predicted"/>
<name>A0A225WZT0_9STRA</name>
<evidence type="ECO:0000313" key="3">
    <source>
        <dbReference type="Proteomes" id="UP000198211"/>
    </source>
</evidence>
<dbReference type="Proteomes" id="UP000198211">
    <property type="component" value="Unassembled WGS sequence"/>
</dbReference>
<reference evidence="3" key="1">
    <citation type="submission" date="2017-03" db="EMBL/GenBank/DDBJ databases">
        <title>Phytopthora megakarya and P. palmivora, two closely related causual agents of cacao black pod achieved similar genome size and gene model numbers by different mechanisms.</title>
        <authorList>
            <person name="Ali S."/>
            <person name="Shao J."/>
            <person name="Larry D.J."/>
            <person name="Kronmiller B."/>
            <person name="Shen D."/>
            <person name="Strem M.D."/>
            <person name="Melnick R.L."/>
            <person name="Guiltinan M.J."/>
            <person name="Tyler B.M."/>
            <person name="Meinhardt L.W."/>
            <person name="Bailey B.A."/>
        </authorList>
    </citation>
    <scope>NUCLEOTIDE SEQUENCE [LARGE SCALE GENOMIC DNA]</scope>
    <source>
        <strain evidence="3">zdho120</strain>
    </source>
</reference>
<dbReference type="EMBL" id="NBNE01000129">
    <property type="protein sequence ID" value="OWZ22537.1"/>
    <property type="molecule type" value="Genomic_DNA"/>
</dbReference>
<dbReference type="AlphaFoldDB" id="A0A225WZT0"/>
<feature type="region of interest" description="Disordered" evidence="1">
    <location>
        <begin position="131"/>
        <end position="174"/>
    </location>
</feature>